<dbReference type="RefSeq" id="WP_074204218.1">
    <property type="nucleotide sequence ID" value="NZ_FSQW01000001.1"/>
</dbReference>
<sequence>MRFMLAGLALLLSSTVAHSETRITGDLPVQGDAGAEATEGLETEYGVVRTSEGLRLRSYVTRPEGTVGKLPAVFVTQWVSCGAMRFPDARDTQLKLLAWQSGLVMIRIDRSGSGDSEGPGCDQLDYNTEVRHYREALVQMKQHPWVDPDRVVILGSSLGSTTAPLVAQGNNVAGVVVQGGGAVTYMERMIGFERHYVERSGSVRPEDIHPEMVKRMAFLHHYLGEKKTPAEIAAQYPDLGDVWKSIRGTQETTHYGRPFAWHQQAADRNFLAAWLSLGTPVMVVFGEYEQFETRHGHRMIVDMINRKTPGQAEWLEIAQADHSLWVYPDTYAAYADENGTRANPLYVTPVSRWLRRVTGLAGR</sequence>
<dbReference type="Pfam" id="PF12697">
    <property type="entry name" value="Abhydrolase_6"/>
    <property type="match status" value="1"/>
</dbReference>
<dbReference type="PANTHER" id="PTHR43265:SF1">
    <property type="entry name" value="ESTERASE ESTD"/>
    <property type="match status" value="1"/>
</dbReference>
<keyword evidence="4" id="KW-1185">Reference proteome</keyword>
<evidence type="ECO:0000313" key="4">
    <source>
        <dbReference type="Proteomes" id="UP000185192"/>
    </source>
</evidence>
<organism evidence="3 4">
    <name type="scientific">Parasphingorhabdus marina DSM 22363</name>
    <dbReference type="NCBI Taxonomy" id="1123272"/>
    <lineage>
        <taxon>Bacteria</taxon>
        <taxon>Pseudomonadati</taxon>
        <taxon>Pseudomonadota</taxon>
        <taxon>Alphaproteobacteria</taxon>
        <taxon>Sphingomonadales</taxon>
        <taxon>Sphingomonadaceae</taxon>
        <taxon>Parasphingorhabdus</taxon>
    </lineage>
</organism>
<accession>A0A1N6CZ47</accession>
<gene>
    <name evidence="3" type="ORF">SAMN02745824_1282</name>
</gene>
<proteinExistence type="predicted"/>
<dbReference type="STRING" id="1123272.SAMN02745824_1282"/>
<dbReference type="EMBL" id="FSQW01000001">
    <property type="protein sequence ID" value="SIN63723.1"/>
    <property type="molecule type" value="Genomic_DNA"/>
</dbReference>
<dbReference type="AlphaFoldDB" id="A0A1N6CZ47"/>
<evidence type="ECO:0000259" key="2">
    <source>
        <dbReference type="Pfam" id="PF12697"/>
    </source>
</evidence>
<name>A0A1N6CZ47_9SPHN</name>
<dbReference type="InterPro" id="IPR053145">
    <property type="entry name" value="AB_hydrolase_Est10"/>
</dbReference>
<evidence type="ECO:0000313" key="3">
    <source>
        <dbReference type="EMBL" id="SIN63723.1"/>
    </source>
</evidence>
<protein>
    <submittedName>
        <fullName evidence="3">Pimeloyl-ACP methyl ester carboxylesterase</fullName>
    </submittedName>
</protein>
<feature type="chain" id="PRO_5013020525" evidence="1">
    <location>
        <begin position="20"/>
        <end position="363"/>
    </location>
</feature>
<dbReference type="SUPFAM" id="SSF53474">
    <property type="entry name" value="alpha/beta-Hydrolases"/>
    <property type="match status" value="1"/>
</dbReference>
<dbReference type="Gene3D" id="3.40.50.1820">
    <property type="entry name" value="alpha/beta hydrolase"/>
    <property type="match status" value="1"/>
</dbReference>
<dbReference type="InterPro" id="IPR029058">
    <property type="entry name" value="AB_hydrolase_fold"/>
</dbReference>
<dbReference type="PANTHER" id="PTHR43265">
    <property type="entry name" value="ESTERASE ESTD"/>
    <property type="match status" value="1"/>
</dbReference>
<keyword evidence="1" id="KW-0732">Signal</keyword>
<dbReference type="InterPro" id="IPR000073">
    <property type="entry name" value="AB_hydrolase_1"/>
</dbReference>
<feature type="signal peptide" evidence="1">
    <location>
        <begin position="1"/>
        <end position="19"/>
    </location>
</feature>
<dbReference type="OrthoDB" id="9809549at2"/>
<evidence type="ECO:0000256" key="1">
    <source>
        <dbReference type="SAM" id="SignalP"/>
    </source>
</evidence>
<dbReference type="Proteomes" id="UP000185192">
    <property type="component" value="Unassembled WGS sequence"/>
</dbReference>
<dbReference type="GO" id="GO:0052689">
    <property type="term" value="F:carboxylic ester hydrolase activity"/>
    <property type="evidence" value="ECO:0007669"/>
    <property type="project" value="TreeGrafter"/>
</dbReference>
<feature type="domain" description="AB hydrolase-1" evidence="2">
    <location>
        <begin position="105"/>
        <end position="333"/>
    </location>
</feature>
<reference evidence="4" key="1">
    <citation type="submission" date="2016-11" db="EMBL/GenBank/DDBJ databases">
        <authorList>
            <person name="Varghese N."/>
            <person name="Submissions S."/>
        </authorList>
    </citation>
    <scope>NUCLEOTIDE SEQUENCE [LARGE SCALE GENOMIC DNA]</scope>
    <source>
        <strain evidence="4">DSM 22363</strain>
    </source>
</reference>